<evidence type="ECO:0000313" key="2">
    <source>
        <dbReference type="Proteomes" id="UP000247702"/>
    </source>
</evidence>
<protein>
    <submittedName>
        <fullName evidence="1">Uncharacterized protein</fullName>
    </submittedName>
</protein>
<reference evidence="1 2" key="1">
    <citation type="submission" date="2017-11" db="EMBL/GenBank/DDBJ databases">
        <title>The genome of Rhizophagus clarus HR1 reveals common genetic basis of auxotrophy among arbuscular mycorrhizal fungi.</title>
        <authorList>
            <person name="Kobayashi Y."/>
        </authorList>
    </citation>
    <scope>NUCLEOTIDE SEQUENCE [LARGE SCALE GENOMIC DNA]</scope>
    <source>
        <strain evidence="1 2">HR1</strain>
    </source>
</reference>
<accession>A0A2Z6QSS4</accession>
<keyword evidence="2" id="KW-1185">Reference proteome</keyword>
<evidence type="ECO:0000313" key="1">
    <source>
        <dbReference type="EMBL" id="GBB87781.1"/>
    </source>
</evidence>
<proteinExistence type="predicted"/>
<gene>
    <name evidence="1" type="ORF">RclHR1_14290001</name>
</gene>
<name>A0A2Z6QSS4_9GLOM</name>
<dbReference type="AlphaFoldDB" id="A0A2Z6QSS4"/>
<sequence length="120" mass="13714">MFQNFHVEAVLNVFEGLEFHGTSKIAVFQMLSEWNMGLRRFAASRCFLNVITRNPEGLRLFGRIIDRISKLPNTPGLNLQISVSKHNFKGSRFATLQSPHGYNFKDPQFSDRLLDGISKV</sequence>
<comment type="caution">
    <text evidence="1">The sequence shown here is derived from an EMBL/GenBank/DDBJ whole genome shotgun (WGS) entry which is preliminary data.</text>
</comment>
<dbReference type="Proteomes" id="UP000247702">
    <property type="component" value="Unassembled WGS sequence"/>
</dbReference>
<organism evidence="1 2">
    <name type="scientific">Rhizophagus clarus</name>
    <dbReference type="NCBI Taxonomy" id="94130"/>
    <lineage>
        <taxon>Eukaryota</taxon>
        <taxon>Fungi</taxon>
        <taxon>Fungi incertae sedis</taxon>
        <taxon>Mucoromycota</taxon>
        <taxon>Glomeromycotina</taxon>
        <taxon>Glomeromycetes</taxon>
        <taxon>Glomerales</taxon>
        <taxon>Glomeraceae</taxon>
        <taxon>Rhizophagus</taxon>
    </lineage>
</organism>
<dbReference type="EMBL" id="BEXD01000479">
    <property type="protein sequence ID" value="GBB87781.1"/>
    <property type="molecule type" value="Genomic_DNA"/>
</dbReference>